<evidence type="ECO:0000256" key="9">
    <source>
        <dbReference type="ARBA" id="ARBA00023157"/>
    </source>
</evidence>
<dbReference type="Gene3D" id="2.60.40.1360">
    <property type="match status" value="1"/>
</dbReference>
<dbReference type="Pfam" id="PF17677">
    <property type="entry name" value="Glyco_hydro38C2"/>
    <property type="match status" value="1"/>
</dbReference>
<evidence type="ECO:0000256" key="8">
    <source>
        <dbReference type="ARBA" id="ARBA00022833"/>
    </source>
</evidence>
<dbReference type="Gene3D" id="1.20.1270.50">
    <property type="entry name" value="Glycoside hydrolase family 38, central domain"/>
    <property type="match status" value="1"/>
</dbReference>
<evidence type="ECO:0000256" key="3">
    <source>
        <dbReference type="ARBA" id="ARBA00009792"/>
    </source>
</evidence>
<feature type="domain" description="Lysosomal alpha-mannosidase-like central" evidence="16">
    <location>
        <begin position="418"/>
        <end position="456"/>
    </location>
</feature>
<dbReference type="InterPro" id="IPR011682">
    <property type="entry name" value="Glyco_hydro_38_C"/>
</dbReference>
<feature type="chain" id="PRO_5046376760" description="alpha-mannosidase" evidence="12">
    <location>
        <begin position="19"/>
        <end position="881"/>
    </location>
</feature>
<dbReference type="Proteomes" id="UP000694941">
    <property type="component" value="Unplaced"/>
</dbReference>
<evidence type="ECO:0000256" key="5">
    <source>
        <dbReference type="ARBA" id="ARBA00022723"/>
    </source>
</evidence>
<evidence type="ECO:0000256" key="6">
    <source>
        <dbReference type="ARBA" id="ARBA00022729"/>
    </source>
</evidence>
<evidence type="ECO:0000256" key="12">
    <source>
        <dbReference type="SAM" id="SignalP"/>
    </source>
</evidence>
<comment type="catalytic activity">
    <reaction evidence="1">
        <text>Hydrolysis of terminal, non-reducing alpha-D-mannose residues in alpha-D-mannosides.</text>
        <dbReference type="EC" id="3.2.1.24"/>
    </reaction>
</comment>
<evidence type="ECO:0000256" key="1">
    <source>
        <dbReference type="ARBA" id="ARBA00000365"/>
    </source>
</evidence>
<dbReference type="PANTHER" id="PTHR11607:SF3">
    <property type="entry name" value="LYSOSOMAL ALPHA-MANNOSIDASE"/>
    <property type="match status" value="1"/>
</dbReference>
<dbReference type="CDD" id="cd10810">
    <property type="entry name" value="GH38N_AMII_LAM_like"/>
    <property type="match status" value="1"/>
</dbReference>
<dbReference type="PANTHER" id="PTHR11607">
    <property type="entry name" value="ALPHA-MANNOSIDASE"/>
    <property type="match status" value="1"/>
</dbReference>
<dbReference type="InterPro" id="IPR037094">
    <property type="entry name" value="Glyco_hydro_38_cen_sf"/>
</dbReference>
<evidence type="ECO:0000313" key="17">
    <source>
        <dbReference type="Proteomes" id="UP000694941"/>
    </source>
</evidence>
<dbReference type="InterPro" id="IPR000602">
    <property type="entry name" value="Glyco_hydro_38_N"/>
</dbReference>
<keyword evidence="11" id="KW-0326">Glycosidase</keyword>
<keyword evidence="17" id="KW-1185">Reference proteome</keyword>
<reference evidence="18" key="1">
    <citation type="submission" date="2025-08" db="UniProtKB">
        <authorList>
            <consortium name="RefSeq"/>
        </authorList>
    </citation>
    <scope>IDENTIFICATION</scope>
    <source>
        <tissue evidence="18">Muscle</tissue>
    </source>
</reference>
<accession>A0ABM1S193</accession>
<dbReference type="GeneID" id="106478151"/>
<keyword evidence="9" id="KW-1015">Disulfide bond</keyword>
<evidence type="ECO:0000259" key="16">
    <source>
        <dbReference type="Pfam" id="PF21260"/>
    </source>
</evidence>
<feature type="domain" description="Glycosyl hydrolase family 38 C-terminal" evidence="14">
    <location>
        <begin position="489"/>
        <end position="679"/>
    </location>
</feature>
<keyword evidence="8" id="KW-0862">Zinc</keyword>
<dbReference type="SUPFAM" id="SSF88688">
    <property type="entry name" value="Families 57/38 glycoside transferase middle domain"/>
    <property type="match status" value="1"/>
</dbReference>
<keyword evidence="5" id="KW-0479">Metal-binding</keyword>
<dbReference type="EC" id="3.2.1.24" evidence="4"/>
<evidence type="ECO:0000256" key="10">
    <source>
        <dbReference type="ARBA" id="ARBA00023180"/>
    </source>
</evidence>
<feature type="signal peptide" evidence="12">
    <location>
        <begin position="1"/>
        <end position="18"/>
    </location>
</feature>
<evidence type="ECO:0000256" key="7">
    <source>
        <dbReference type="ARBA" id="ARBA00022801"/>
    </source>
</evidence>
<dbReference type="SUPFAM" id="SSF74650">
    <property type="entry name" value="Galactose mutarotase-like"/>
    <property type="match status" value="1"/>
</dbReference>
<feature type="domain" description="Glycoside hydrolase family 38 N-terminal" evidence="13">
    <location>
        <begin position="42"/>
        <end position="358"/>
    </location>
</feature>
<dbReference type="Pfam" id="PF01074">
    <property type="entry name" value="Glyco_hydro_38N"/>
    <property type="match status" value="1"/>
</dbReference>
<dbReference type="Pfam" id="PF07748">
    <property type="entry name" value="Glyco_hydro_38C"/>
    <property type="match status" value="1"/>
</dbReference>
<dbReference type="InterPro" id="IPR027291">
    <property type="entry name" value="Glyco_hydro_38_N_sf"/>
</dbReference>
<proteinExistence type="inferred from homology"/>
<name>A0ABM1S193_LIMPO</name>
<dbReference type="SUPFAM" id="SSF88713">
    <property type="entry name" value="Glycoside hydrolase/deacetylase"/>
    <property type="match status" value="1"/>
</dbReference>
<dbReference type="InterPro" id="IPR041147">
    <property type="entry name" value="GH38_C"/>
</dbReference>
<feature type="domain" description="Glycosyl hydrolases family 38 C-terminal" evidence="15">
    <location>
        <begin position="759"/>
        <end position="866"/>
    </location>
</feature>
<dbReference type="InterPro" id="IPR011013">
    <property type="entry name" value="Gal_mutarotase_sf_dom"/>
</dbReference>
<evidence type="ECO:0000256" key="4">
    <source>
        <dbReference type="ARBA" id="ARBA00012752"/>
    </source>
</evidence>
<dbReference type="Gene3D" id="2.70.98.30">
    <property type="entry name" value="Golgi alpha-mannosidase II, domain 4"/>
    <property type="match status" value="1"/>
</dbReference>
<dbReference type="InterPro" id="IPR011330">
    <property type="entry name" value="Glyco_hydro/deAcase_b/a-brl"/>
</dbReference>
<keyword evidence="10" id="KW-0325">Glycoprotein</keyword>
<evidence type="ECO:0000259" key="13">
    <source>
        <dbReference type="Pfam" id="PF01074"/>
    </source>
</evidence>
<evidence type="ECO:0000313" key="18">
    <source>
        <dbReference type="RefSeq" id="XP_022237398.1"/>
    </source>
</evidence>
<dbReference type="InterPro" id="IPR028995">
    <property type="entry name" value="Glyco_hydro_57/38_cen_sf"/>
</dbReference>
<evidence type="ECO:0000256" key="2">
    <source>
        <dbReference type="ARBA" id="ARBA00001947"/>
    </source>
</evidence>
<protein>
    <recommendedName>
        <fullName evidence="4">alpha-mannosidase</fullName>
        <ecNumber evidence="4">3.2.1.24</ecNumber>
    </recommendedName>
</protein>
<comment type="similarity">
    <text evidence="3">Belongs to the glycosyl hydrolase 38 family.</text>
</comment>
<organism evidence="17 18">
    <name type="scientific">Limulus polyphemus</name>
    <name type="common">Atlantic horseshoe crab</name>
    <dbReference type="NCBI Taxonomy" id="6850"/>
    <lineage>
        <taxon>Eukaryota</taxon>
        <taxon>Metazoa</taxon>
        <taxon>Ecdysozoa</taxon>
        <taxon>Arthropoda</taxon>
        <taxon>Chelicerata</taxon>
        <taxon>Merostomata</taxon>
        <taxon>Xiphosura</taxon>
        <taxon>Limulidae</taxon>
        <taxon>Limulus</taxon>
    </lineage>
</organism>
<sequence>MCLSQLVIIALLLSMGTSKPLKQDRPSCGYQSCPQGKPGMLNVHLICHTHDDVGWLKTVDQYFYGANNTIQRAGVQYILDSVIQELRHDPKKRFIYVETAFFWRWWRQQHDHMRHQVQKLVRDGQLEFIGGGWSMNDEATCHYNDIIDQMTWGFRRLSDTFGSCGIPRIGWQIDPFGHSREQASLFAQMYFDGLFLGRIDYQDKSKRQKTQTMEMVWKASDDIGPAADLFTGVLPNTYSPPAGFCFDTLCDSVPIMDDPRLHDYNVNERVDSFIKIAHEQAKMYTTNHIVMTMGEDFNYQNANLWYKNLDKIIKYVNEKQKNGSNVNVFYSTPSCYLYALNQANKTWPTKSDDFFPYASDPHAYWTGYFTSRPSIKGFVKHSNNFLQVCKQLDTLARLGPMDAGDVSVLPLQVSFLFQLVPIPLAVQKIPGRVSKATSELVFNVKLPALGFSTYFIRKSNKFNTGCDIANRWKTRLLREFHLSNGIKLPVKQSFYWYNGMNGNNSEAKFRASGAYIFRPNGTTPYPIDNNVTVTLVTGPLLNEIHQTFSPWISQVIRIYNNTKYAELEWLVGPIPIKNNIGKEIITRFDTNLQSKKKFYTDANGRQVLKRVRNERPTWSLNITEPVSGNYYPVNSRIYIKDDSKNIQLTILTDRSQGGSSLSDGSIELMVHRRLLYDDAFGVGEPLNETGVDGRGLVVRGRHLILLNSTSVAGKQQRELSEKVLLQPWLSFAPFSGSEYEWAKQFTTEYSGLKRPLPPNIHLLTLEQWKGNSVLLRLEHFFEKTDDPRGLSKPANVSLKDMFTPFNVVNVTETTLGANQPLRKASRFAWNIEHNSTRTNVNTGHQRDAPTGPEFNITLNPMEIRTFLVTLNDSVKQLKSIS</sequence>
<keyword evidence="6 12" id="KW-0732">Signal</keyword>
<keyword evidence="7" id="KW-0378">Hydrolase</keyword>
<dbReference type="InterPro" id="IPR048534">
    <property type="entry name" value="Man2a1-like_dom"/>
</dbReference>
<evidence type="ECO:0000256" key="11">
    <source>
        <dbReference type="ARBA" id="ARBA00023295"/>
    </source>
</evidence>
<comment type="cofactor">
    <cofactor evidence="2">
        <name>Zn(2+)</name>
        <dbReference type="ChEBI" id="CHEBI:29105"/>
    </cofactor>
</comment>
<evidence type="ECO:0000259" key="14">
    <source>
        <dbReference type="Pfam" id="PF07748"/>
    </source>
</evidence>
<dbReference type="InterPro" id="IPR050843">
    <property type="entry name" value="Glycosyl_Hydrlase_38"/>
</dbReference>
<gene>
    <name evidence="18" type="primary">LOC106478151</name>
</gene>
<dbReference type="RefSeq" id="XP_022237398.1">
    <property type="nucleotide sequence ID" value="XM_022381690.1"/>
</dbReference>
<evidence type="ECO:0000259" key="15">
    <source>
        <dbReference type="Pfam" id="PF17677"/>
    </source>
</evidence>
<dbReference type="Pfam" id="PF21260">
    <property type="entry name" value="Laman-like_dom"/>
    <property type="match status" value="1"/>
</dbReference>
<dbReference type="Gene3D" id="3.20.110.10">
    <property type="entry name" value="Glycoside hydrolase 38, N terminal domain"/>
    <property type="match status" value="1"/>
</dbReference>